<feature type="non-terminal residue" evidence="1">
    <location>
        <position position="1"/>
    </location>
</feature>
<evidence type="ECO:0008006" key="3">
    <source>
        <dbReference type="Google" id="ProtNLM"/>
    </source>
</evidence>
<dbReference type="OrthoDB" id="152248at2759"/>
<dbReference type="Proteomes" id="UP000250140">
    <property type="component" value="Unassembled WGS sequence"/>
</dbReference>
<sequence>LSRSTADDPSGIHINKVIYGGTGCPQGSLNISLSDDGKVLPLVFGNSYSASIGPDVDVAQNRKNCQLNIDLQFSAGFQYTVYSADYYGYANLDSGVTGAIRAAYYFSGQTAEIIDEADLTGPFTGYYSKHDTEAIATWSPCGSEGLLNVNSEVALTTSSGAARGLLTTDRVDAKFVHQLYIKWRSC</sequence>
<keyword evidence="2" id="KW-1185">Reference proteome</keyword>
<gene>
    <name evidence="1" type="ORF">AOQ84DRAFT_259351</name>
</gene>
<organism evidence="1 2">
    <name type="scientific">Glonium stellatum</name>
    <dbReference type="NCBI Taxonomy" id="574774"/>
    <lineage>
        <taxon>Eukaryota</taxon>
        <taxon>Fungi</taxon>
        <taxon>Dikarya</taxon>
        <taxon>Ascomycota</taxon>
        <taxon>Pezizomycotina</taxon>
        <taxon>Dothideomycetes</taxon>
        <taxon>Pleosporomycetidae</taxon>
        <taxon>Gloniales</taxon>
        <taxon>Gloniaceae</taxon>
        <taxon>Glonium</taxon>
    </lineage>
</organism>
<reference evidence="1 2" key="1">
    <citation type="journal article" date="2016" name="Nat. Commun.">
        <title>Ectomycorrhizal ecology is imprinted in the genome of the dominant symbiotic fungus Cenococcum geophilum.</title>
        <authorList>
            <consortium name="DOE Joint Genome Institute"/>
            <person name="Peter M."/>
            <person name="Kohler A."/>
            <person name="Ohm R.A."/>
            <person name="Kuo A."/>
            <person name="Krutzmann J."/>
            <person name="Morin E."/>
            <person name="Arend M."/>
            <person name="Barry K.W."/>
            <person name="Binder M."/>
            <person name="Choi C."/>
            <person name="Clum A."/>
            <person name="Copeland A."/>
            <person name="Grisel N."/>
            <person name="Haridas S."/>
            <person name="Kipfer T."/>
            <person name="LaButti K."/>
            <person name="Lindquist E."/>
            <person name="Lipzen A."/>
            <person name="Maire R."/>
            <person name="Meier B."/>
            <person name="Mihaltcheva S."/>
            <person name="Molinier V."/>
            <person name="Murat C."/>
            <person name="Poggeler S."/>
            <person name="Quandt C.A."/>
            <person name="Sperisen C."/>
            <person name="Tritt A."/>
            <person name="Tisserant E."/>
            <person name="Crous P.W."/>
            <person name="Henrissat B."/>
            <person name="Nehls U."/>
            <person name="Egli S."/>
            <person name="Spatafora J.W."/>
            <person name="Grigoriev I.V."/>
            <person name="Martin F.M."/>
        </authorList>
    </citation>
    <scope>NUCLEOTIDE SEQUENCE [LARGE SCALE GENOMIC DNA]</scope>
    <source>
        <strain evidence="1 2">CBS 207.34</strain>
    </source>
</reference>
<dbReference type="AlphaFoldDB" id="A0A8E2FCR8"/>
<dbReference type="EMBL" id="KV748626">
    <property type="protein sequence ID" value="OCL14068.1"/>
    <property type="molecule type" value="Genomic_DNA"/>
</dbReference>
<protein>
    <recommendedName>
        <fullName evidence="3">DUF4360 domain-containing protein</fullName>
    </recommendedName>
</protein>
<evidence type="ECO:0000313" key="2">
    <source>
        <dbReference type="Proteomes" id="UP000250140"/>
    </source>
</evidence>
<evidence type="ECO:0000313" key="1">
    <source>
        <dbReference type="EMBL" id="OCL14068.1"/>
    </source>
</evidence>
<dbReference type="PANTHER" id="PTHR38847">
    <property type="match status" value="1"/>
</dbReference>
<dbReference type="PANTHER" id="PTHR38847:SF1">
    <property type="entry name" value="PSEUDOURIDINE SYNTHASE RSUA_RLUA-LIKE DOMAIN-CONTAINING PROTEIN"/>
    <property type="match status" value="1"/>
</dbReference>
<dbReference type="InterPro" id="IPR025649">
    <property type="entry name" value="DUF4360"/>
</dbReference>
<feature type="non-terminal residue" evidence="1">
    <location>
        <position position="186"/>
    </location>
</feature>
<name>A0A8E2FCR8_9PEZI</name>
<proteinExistence type="predicted"/>
<dbReference type="Pfam" id="PF14273">
    <property type="entry name" value="DUF4360"/>
    <property type="match status" value="1"/>
</dbReference>
<accession>A0A8E2FCR8</accession>